<dbReference type="OrthoDB" id="3248357at2759"/>
<dbReference type="HOGENOM" id="CLU_973839_0_0_1"/>
<sequence>MSTSRVPPLNRRTAIRQAIARALRTTVRIHPSHPLCPEPSPGALRSALDYNGKGRVDVYRFQDRQVLAYYATLPSKKLYERLLNTEVRVYDWKWKFTRLGDTDRGRLLKHMEGLAEGANPLFALPEPVVSKATDGGRYGVIVDTTHRLPWEPLCLFPLLDGPGPSWTCQSRESLGAGTKRSAHRRSASRPHLSNRGTQNSNKVDDADDEDEEEEEEEKLMDSIFDLVPRGPPPPTKIEQVSPADRTCSRIFELERCETLGEAAFVGVQTSLSPERPGDTHTPAKAL</sequence>
<reference evidence="2 3" key="1">
    <citation type="submission" date="2014-04" db="EMBL/GenBank/DDBJ databases">
        <authorList>
            <consortium name="DOE Joint Genome Institute"/>
            <person name="Kuo A."/>
            <person name="Girlanda M."/>
            <person name="Perotto S."/>
            <person name="Kohler A."/>
            <person name="Nagy L.G."/>
            <person name="Floudas D."/>
            <person name="Copeland A."/>
            <person name="Barry K.W."/>
            <person name="Cichocki N."/>
            <person name="Veneault-Fourrey C."/>
            <person name="LaButti K."/>
            <person name="Lindquist E.A."/>
            <person name="Lipzen A."/>
            <person name="Lundell T."/>
            <person name="Morin E."/>
            <person name="Murat C."/>
            <person name="Sun H."/>
            <person name="Tunlid A."/>
            <person name="Henrissat B."/>
            <person name="Grigoriev I.V."/>
            <person name="Hibbett D.S."/>
            <person name="Martin F."/>
            <person name="Nordberg H.P."/>
            <person name="Cantor M.N."/>
            <person name="Hua S.X."/>
        </authorList>
    </citation>
    <scope>NUCLEOTIDE SEQUENCE [LARGE SCALE GENOMIC DNA]</scope>
    <source>
        <strain evidence="2 3">MUT 4182</strain>
    </source>
</reference>
<dbReference type="EMBL" id="KN822959">
    <property type="protein sequence ID" value="KIO31943.1"/>
    <property type="molecule type" value="Genomic_DNA"/>
</dbReference>
<proteinExistence type="predicted"/>
<feature type="region of interest" description="Disordered" evidence="1">
    <location>
        <begin position="169"/>
        <end position="244"/>
    </location>
</feature>
<organism evidence="2 3">
    <name type="scientific">Tulasnella calospora MUT 4182</name>
    <dbReference type="NCBI Taxonomy" id="1051891"/>
    <lineage>
        <taxon>Eukaryota</taxon>
        <taxon>Fungi</taxon>
        <taxon>Dikarya</taxon>
        <taxon>Basidiomycota</taxon>
        <taxon>Agaricomycotina</taxon>
        <taxon>Agaricomycetes</taxon>
        <taxon>Cantharellales</taxon>
        <taxon>Tulasnellaceae</taxon>
        <taxon>Tulasnella</taxon>
    </lineage>
</organism>
<protein>
    <submittedName>
        <fullName evidence="2">Uncharacterized protein</fullName>
    </submittedName>
</protein>
<keyword evidence="3" id="KW-1185">Reference proteome</keyword>
<dbReference type="Proteomes" id="UP000054248">
    <property type="component" value="Unassembled WGS sequence"/>
</dbReference>
<evidence type="ECO:0000313" key="3">
    <source>
        <dbReference type="Proteomes" id="UP000054248"/>
    </source>
</evidence>
<evidence type="ECO:0000256" key="1">
    <source>
        <dbReference type="SAM" id="MobiDB-lite"/>
    </source>
</evidence>
<accession>A0A0C3LDD5</accession>
<feature type="compositionally biased region" description="Acidic residues" evidence="1">
    <location>
        <begin position="205"/>
        <end position="218"/>
    </location>
</feature>
<evidence type="ECO:0000313" key="2">
    <source>
        <dbReference type="EMBL" id="KIO31943.1"/>
    </source>
</evidence>
<reference evidence="3" key="2">
    <citation type="submission" date="2015-01" db="EMBL/GenBank/DDBJ databases">
        <title>Evolutionary Origins and Diversification of the Mycorrhizal Mutualists.</title>
        <authorList>
            <consortium name="DOE Joint Genome Institute"/>
            <consortium name="Mycorrhizal Genomics Consortium"/>
            <person name="Kohler A."/>
            <person name="Kuo A."/>
            <person name="Nagy L.G."/>
            <person name="Floudas D."/>
            <person name="Copeland A."/>
            <person name="Barry K.W."/>
            <person name="Cichocki N."/>
            <person name="Veneault-Fourrey C."/>
            <person name="LaButti K."/>
            <person name="Lindquist E.A."/>
            <person name="Lipzen A."/>
            <person name="Lundell T."/>
            <person name="Morin E."/>
            <person name="Murat C."/>
            <person name="Riley R."/>
            <person name="Ohm R."/>
            <person name="Sun H."/>
            <person name="Tunlid A."/>
            <person name="Henrissat B."/>
            <person name="Grigoriev I.V."/>
            <person name="Hibbett D.S."/>
            <person name="Martin F."/>
        </authorList>
    </citation>
    <scope>NUCLEOTIDE SEQUENCE [LARGE SCALE GENOMIC DNA]</scope>
    <source>
        <strain evidence="3">MUT 4182</strain>
    </source>
</reference>
<dbReference type="AlphaFoldDB" id="A0A0C3LDD5"/>
<gene>
    <name evidence="2" type="ORF">M407DRAFT_19204</name>
</gene>
<name>A0A0C3LDD5_9AGAM</name>